<keyword evidence="3 5" id="KW-1133">Transmembrane helix</keyword>
<comment type="subcellular location">
    <subcellularLocation>
        <location evidence="1">Membrane</location>
        <topology evidence="1">Multi-pass membrane protein</topology>
    </subcellularLocation>
</comment>
<evidence type="ECO:0000256" key="2">
    <source>
        <dbReference type="ARBA" id="ARBA00022692"/>
    </source>
</evidence>
<evidence type="ECO:0000256" key="1">
    <source>
        <dbReference type="ARBA" id="ARBA00004141"/>
    </source>
</evidence>
<evidence type="ECO:0000256" key="4">
    <source>
        <dbReference type="ARBA" id="ARBA00023136"/>
    </source>
</evidence>
<evidence type="ECO:0000313" key="7">
    <source>
        <dbReference type="Proteomes" id="UP001597085"/>
    </source>
</evidence>
<dbReference type="Pfam" id="PF09685">
    <property type="entry name" value="MamF_MmsF"/>
    <property type="match status" value="1"/>
</dbReference>
<organism evidence="6 7">
    <name type="scientific">Halobellus rarus</name>
    <dbReference type="NCBI Taxonomy" id="1126237"/>
    <lineage>
        <taxon>Archaea</taxon>
        <taxon>Methanobacteriati</taxon>
        <taxon>Methanobacteriota</taxon>
        <taxon>Stenosarchaea group</taxon>
        <taxon>Halobacteria</taxon>
        <taxon>Halobacteriales</taxon>
        <taxon>Haloferacaceae</taxon>
        <taxon>Halobellus</taxon>
    </lineage>
</organism>
<dbReference type="AlphaFoldDB" id="A0ABD6CQ68"/>
<dbReference type="EMBL" id="JBHUDK010000014">
    <property type="protein sequence ID" value="MFD1600303.1"/>
    <property type="molecule type" value="Genomic_DNA"/>
</dbReference>
<evidence type="ECO:0000313" key="6">
    <source>
        <dbReference type="EMBL" id="MFD1600303.1"/>
    </source>
</evidence>
<reference evidence="6 7" key="1">
    <citation type="journal article" date="2019" name="Int. J. Syst. Evol. Microbiol.">
        <title>The Global Catalogue of Microorganisms (GCM) 10K type strain sequencing project: providing services to taxonomists for standard genome sequencing and annotation.</title>
        <authorList>
            <consortium name="The Broad Institute Genomics Platform"/>
            <consortium name="The Broad Institute Genome Sequencing Center for Infectious Disease"/>
            <person name="Wu L."/>
            <person name="Ma J."/>
        </authorList>
    </citation>
    <scope>NUCLEOTIDE SEQUENCE [LARGE SCALE GENOMIC DNA]</scope>
    <source>
        <strain evidence="6 7">CGMCC 1.12121</strain>
    </source>
</reference>
<dbReference type="Proteomes" id="UP001597085">
    <property type="component" value="Unassembled WGS sequence"/>
</dbReference>
<feature type="transmembrane region" description="Helical" evidence="5">
    <location>
        <begin position="56"/>
        <end position="77"/>
    </location>
</feature>
<gene>
    <name evidence="6" type="ORF">ACFSBX_15235</name>
</gene>
<dbReference type="RefSeq" id="WP_256421841.1">
    <property type="nucleotide sequence ID" value="NZ_JANHDI010000009.1"/>
</dbReference>
<comment type="caution">
    <text evidence="6">The sequence shown here is derived from an EMBL/GenBank/DDBJ whole genome shotgun (WGS) entry which is preliminary data.</text>
</comment>
<keyword evidence="7" id="KW-1185">Reference proteome</keyword>
<feature type="transmembrane region" description="Helical" evidence="5">
    <location>
        <begin position="97"/>
        <end position="125"/>
    </location>
</feature>
<keyword evidence="4 5" id="KW-0472">Membrane</keyword>
<sequence length="146" mass="15678">MDTDTMTSDRGPDLLTKRSIGGIAVHLLALFTGVIGAGLVYLVSDHPFTKANARNALNWHVSVLLLSFGAFLTFLLGTDTMTVGGEMVSWSPLPDPVANIVGLLGMVLLFVAGLAWLLTTLFTLVATIKAIFGTPWEYPLARDFIN</sequence>
<evidence type="ECO:0000256" key="3">
    <source>
        <dbReference type="ARBA" id="ARBA00022989"/>
    </source>
</evidence>
<proteinExistence type="predicted"/>
<name>A0ABD6CQ68_9EURY</name>
<evidence type="ECO:0000256" key="5">
    <source>
        <dbReference type="SAM" id="Phobius"/>
    </source>
</evidence>
<accession>A0ABD6CQ68</accession>
<keyword evidence="2 5" id="KW-0812">Transmembrane</keyword>
<feature type="transmembrane region" description="Helical" evidence="5">
    <location>
        <begin position="20"/>
        <end position="44"/>
    </location>
</feature>
<dbReference type="InterPro" id="IPR019109">
    <property type="entry name" value="MamF_MmsF"/>
</dbReference>
<protein>
    <submittedName>
        <fullName evidence="6">DUF4870 domain-containing protein</fullName>
    </submittedName>
</protein>